<protein>
    <submittedName>
        <fullName evidence="1">DUF885 domain-containing protein</fullName>
    </submittedName>
</protein>
<organism evidence="1 2">
    <name type="scientific">Phytoactinopolyspora halophila</name>
    <dbReference type="NCBI Taxonomy" id="1981511"/>
    <lineage>
        <taxon>Bacteria</taxon>
        <taxon>Bacillati</taxon>
        <taxon>Actinomycetota</taxon>
        <taxon>Actinomycetes</taxon>
        <taxon>Jiangellales</taxon>
        <taxon>Jiangellaceae</taxon>
        <taxon>Phytoactinopolyspora</taxon>
    </lineage>
</organism>
<dbReference type="PANTHER" id="PTHR33361:SF2">
    <property type="entry name" value="DUF885 DOMAIN-CONTAINING PROTEIN"/>
    <property type="match status" value="1"/>
</dbReference>
<evidence type="ECO:0000313" key="1">
    <source>
        <dbReference type="EMBL" id="RAW11873.1"/>
    </source>
</evidence>
<keyword evidence="2" id="KW-1185">Reference proteome</keyword>
<accession>A0A329QHM2</accession>
<dbReference type="Pfam" id="PF05960">
    <property type="entry name" value="DUF885"/>
    <property type="match status" value="1"/>
</dbReference>
<dbReference type="InterPro" id="IPR010281">
    <property type="entry name" value="DUF885"/>
</dbReference>
<sequence>MSETPTETSPTTVDDVADAYVDELVQLDPFQATIAGVAGHHAESTDLSPDGFAERNALVKRTLRALDSAHARDERERVAAEAMRERLTQEVRVHDAGLDRALRNVASPAHEVREVFDLMPTETDEDWAAIARRLRAVPGSLDGYRATIEADIAAGLPPARRQVRAVIEQANQAAEGFFQQLARSAPDYLRAELDRLAATASSAYADFARHLADDVTPRARTEDAVGRDLYQIASQYFLGAEIDLDETYAWGLDELYRIESEMAGIAQQIVPGGSVDDAVAALDADTSRTIANPEAFRAWMQDLSDRTIAALNGTHFEIPEPIQRLECRIAPTQDGVVYYTGPSEDFARPGRMWWSVPEGVDTFSTWRETTTVFHEGVPGHHLQIAQMAYRSDILNRWQRLFAGVSGHAEGWALYAERLMAELGYLDDPGDRLGMLDGQAMRAVRVVVDIGAHLGFEIPAEVVRNDGLDAGPWTGDAVYEFLSRHTRQAPEINRFETTRYLGWPGQAPSYKVGERIFLEARENARQRKGEAFSLPDFHRAVLDLGALGLDPLQDALASL</sequence>
<dbReference type="OrthoDB" id="9760040at2"/>
<dbReference type="Proteomes" id="UP000250462">
    <property type="component" value="Unassembled WGS sequence"/>
</dbReference>
<comment type="caution">
    <text evidence="1">The sequence shown here is derived from an EMBL/GenBank/DDBJ whole genome shotgun (WGS) entry which is preliminary data.</text>
</comment>
<dbReference type="EMBL" id="QMIG01000018">
    <property type="protein sequence ID" value="RAW11873.1"/>
    <property type="molecule type" value="Genomic_DNA"/>
</dbReference>
<evidence type="ECO:0000313" key="2">
    <source>
        <dbReference type="Proteomes" id="UP000250462"/>
    </source>
</evidence>
<dbReference type="RefSeq" id="WP_112259255.1">
    <property type="nucleotide sequence ID" value="NZ_QMIG01000018.1"/>
</dbReference>
<name>A0A329QHM2_9ACTN</name>
<dbReference type="PANTHER" id="PTHR33361">
    <property type="entry name" value="GLR0591 PROTEIN"/>
    <property type="match status" value="1"/>
</dbReference>
<reference evidence="1 2" key="1">
    <citation type="submission" date="2018-06" db="EMBL/GenBank/DDBJ databases">
        <title>Phytoactinopolyspora halophila sp. nov., a novel halophilic actinomycete isolated from a saline soil in China.</title>
        <authorList>
            <person name="Tang S.-K."/>
        </authorList>
    </citation>
    <scope>NUCLEOTIDE SEQUENCE [LARGE SCALE GENOMIC DNA]</scope>
    <source>
        <strain evidence="1 2">YIM 96934</strain>
    </source>
</reference>
<proteinExistence type="predicted"/>
<gene>
    <name evidence="1" type="ORF">DPM12_15490</name>
</gene>
<dbReference type="AlphaFoldDB" id="A0A329QHM2"/>